<evidence type="ECO:0000313" key="4">
    <source>
        <dbReference type="Proteomes" id="UP000275078"/>
    </source>
</evidence>
<keyword evidence="4" id="KW-1185">Reference proteome</keyword>
<keyword evidence="1" id="KW-0175">Coiled coil</keyword>
<feature type="compositionally biased region" description="Basic and acidic residues" evidence="2">
    <location>
        <begin position="183"/>
        <end position="195"/>
    </location>
</feature>
<evidence type="ECO:0000256" key="2">
    <source>
        <dbReference type="SAM" id="MobiDB-lite"/>
    </source>
</evidence>
<organism evidence="3 4">
    <name type="scientific">Ascobolus immersus RN42</name>
    <dbReference type="NCBI Taxonomy" id="1160509"/>
    <lineage>
        <taxon>Eukaryota</taxon>
        <taxon>Fungi</taxon>
        <taxon>Dikarya</taxon>
        <taxon>Ascomycota</taxon>
        <taxon>Pezizomycotina</taxon>
        <taxon>Pezizomycetes</taxon>
        <taxon>Pezizales</taxon>
        <taxon>Ascobolaceae</taxon>
        <taxon>Ascobolus</taxon>
    </lineage>
</organism>
<evidence type="ECO:0000256" key="1">
    <source>
        <dbReference type="SAM" id="Coils"/>
    </source>
</evidence>
<feature type="compositionally biased region" description="Basic and acidic residues" evidence="2">
    <location>
        <begin position="355"/>
        <end position="370"/>
    </location>
</feature>
<evidence type="ECO:0000313" key="3">
    <source>
        <dbReference type="EMBL" id="RPA88060.1"/>
    </source>
</evidence>
<sequence>MQSLLNLVREKANTLIVKAYDAVAEAQAKLDAQKAGETGAEGKARVDGEAGVESDAEAEGTTSHPPPSTLRLEANLAVSAAQESSNPISEDQLEDVDSQQNPDELPVSDPPLPPPPPPPTPAEPKRKKKKTKKPKKTREFQVEVPALMAQEAAERAAAEQAAAELAAALAQQAAAEQAAAELRAAEERAAAERAAAEQAAAEQAAAERAAAEQAAREQEEQVVEESQEPREPLRFDADFDYEEEVKTLVQVDEEEEKRRLLRERKKEQKKRSRVKKRMANNGEAVESSTQDGGSTQNGGGSSQDGDESQDGDAPPAEVVTTVQIQPVLKVQPVELPKIEQPTTQTAAHSPQPPTEWKEKKGTLKLKKPEPEPTPEPESTTTALERKYQKKKLRKEFQRLLEQAAIPPTKLIVNHIPAAAGISYGAPKTNNTQPDTPADWDHQWTNTRKEHIPFISSVRKIRPGIWKPTYTYPPEPKCCHTGKWEQLQEAKVTRLAQFQCWVCKRGRVLDKYEEEYRVALEEILIGKALAKERGEVDEVEELNGEADEQLHRENGEKNAQVDGKAVEAVIQVNGINEADSEEHVDGEVNLEEHNGEADEQLHREAGENMVNGINGTHESESGSPYGTEFNGEENVSEEELVPPFNPKLLEEVWKDYQRFDILKCSVCEVEACARCRTWKLL</sequence>
<gene>
    <name evidence="3" type="ORF">BJ508DRAFT_371533</name>
</gene>
<feature type="compositionally biased region" description="Basic residues" evidence="2">
    <location>
        <begin position="125"/>
        <end position="136"/>
    </location>
</feature>
<feature type="region of interest" description="Disordered" evidence="2">
    <location>
        <begin position="615"/>
        <end position="634"/>
    </location>
</feature>
<feature type="region of interest" description="Disordered" evidence="2">
    <location>
        <begin position="31"/>
        <end position="146"/>
    </location>
</feature>
<feature type="region of interest" description="Disordered" evidence="2">
    <location>
        <begin position="176"/>
        <end position="385"/>
    </location>
</feature>
<dbReference type="EMBL" id="ML119645">
    <property type="protein sequence ID" value="RPA88060.1"/>
    <property type="molecule type" value="Genomic_DNA"/>
</dbReference>
<proteinExistence type="predicted"/>
<feature type="compositionally biased region" description="Low complexity" evidence="2">
    <location>
        <begin position="196"/>
        <end position="213"/>
    </location>
</feature>
<reference evidence="3 4" key="1">
    <citation type="journal article" date="2018" name="Nat. Ecol. Evol.">
        <title>Pezizomycetes genomes reveal the molecular basis of ectomycorrhizal truffle lifestyle.</title>
        <authorList>
            <person name="Murat C."/>
            <person name="Payen T."/>
            <person name="Noel B."/>
            <person name="Kuo A."/>
            <person name="Morin E."/>
            <person name="Chen J."/>
            <person name="Kohler A."/>
            <person name="Krizsan K."/>
            <person name="Balestrini R."/>
            <person name="Da Silva C."/>
            <person name="Montanini B."/>
            <person name="Hainaut M."/>
            <person name="Levati E."/>
            <person name="Barry K.W."/>
            <person name="Belfiori B."/>
            <person name="Cichocki N."/>
            <person name="Clum A."/>
            <person name="Dockter R.B."/>
            <person name="Fauchery L."/>
            <person name="Guy J."/>
            <person name="Iotti M."/>
            <person name="Le Tacon F."/>
            <person name="Lindquist E.A."/>
            <person name="Lipzen A."/>
            <person name="Malagnac F."/>
            <person name="Mello A."/>
            <person name="Molinier V."/>
            <person name="Miyauchi S."/>
            <person name="Poulain J."/>
            <person name="Riccioni C."/>
            <person name="Rubini A."/>
            <person name="Sitrit Y."/>
            <person name="Splivallo R."/>
            <person name="Traeger S."/>
            <person name="Wang M."/>
            <person name="Zifcakova L."/>
            <person name="Wipf D."/>
            <person name="Zambonelli A."/>
            <person name="Paolocci F."/>
            <person name="Nowrousian M."/>
            <person name="Ottonello S."/>
            <person name="Baldrian P."/>
            <person name="Spatafora J.W."/>
            <person name="Henrissat B."/>
            <person name="Nagy L.G."/>
            <person name="Aury J.M."/>
            <person name="Wincker P."/>
            <person name="Grigoriev I.V."/>
            <person name="Bonfante P."/>
            <person name="Martin F.M."/>
        </authorList>
    </citation>
    <scope>NUCLEOTIDE SEQUENCE [LARGE SCALE GENOMIC DNA]</scope>
    <source>
        <strain evidence="3 4">RN42</strain>
    </source>
</reference>
<dbReference type="Proteomes" id="UP000275078">
    <property type="component" value="Unassembled WGS sequence"/>
</dbReference>
<feature type="compositionally biased region" description="Basic residues" evidence="2">
    <location>
        <begin position="259"/>
        <end position="278"/>
    </location>
</feature>
<protein>
    <submittedName>
        <fullName evidence="3">Uncharacterized protein</fullName>
    </submittedName>
</protein>
<accession>A0A3N4IV16</accession>
<feature type="compositionally biased region" description="Basic and acidic residues" evidence="2">
    <location>
        <begin position="227"/>
        <end position="237"/>
    </location>
</feature>
<feature type="compositionally biased region" description="Pro residues" evidence="2">
    <location>
        <begin position="108"/>
        <end position="122"/>
    </location>
</feature>
<name>A0A3N4IV16_ASCIM</name>
<dbReference type="STRING" id="1160509.A0A3N4IV16"/>
<dbReference type="AlphaFoldDB" id="A0A3N4IV16"/>
<feature type="coiled-coil region" evidence="1">
    <location>
        <begin position="528"/>
        <end position="555"/>
    </location>
</feature>